<organism evidence="2 3">
    <name type="scientific">Chionoecetes opilio</name>
    <name type="common">Atlantic snow crab</name>
    <name type="synonym">Cancer opilio</name>
    <dbReference type="NCBI Taxonomy" id="41210"/>
    <lineage>
        <taxon>Eukaryota</taxon>
        <taxon>Metazoa</taxon>
        <taxon>Ecdysozoa</taxon>
        <taxon>Arthropoda</taxon>
        <taxon>Crustacea</taxon>
        <taxon>Multicrustacea</taxon>
        <taxon>Malacostraca</taxon>
        <taxon>Eumalacostraca</taxon>
        <taxon>Eucarida</taxon>
        <taxon>Decapoda</taxon>
        <taxon>Pleocyemata</taxon>
        <taxon>Brachyura</taxon>
        <taxon>Eubrachyura</taxon>
        <taxon>Majoidea</taxon>
        <taxon>Majidae</taxon>
        <taxon>Chionoecetes</taxon>
    </lineage>
</organism>
<name>A0A8J5CYJ2_CHIOP</name>
<sequence>MTWGGAVRGGVLGAIGEQGVTGWTHTHALIDSLVGSEDWEELEALLEAEHLILGQQQQQADVNLLHSPEHPPHLPPEAPPSRSSSRRSLPRTRGGFSVPLHQLSSILLNMTFSDAEDEHPTAGRNTSNEQERSLSRSRTESGVSNASTVSLASPSSSAGRAATSNGPGPATLGGARGEDIVAAAQNATVADMTGVDKKKIVEKLQQIQGYIQQTTAAMAALEQQGDISKVGQYNTLAKVLRELKDSEAKLKVQADPNSECSRSMCVVTNLHCVAFHVCPSPSTSKGLQSDIYARYVHLNSSLQHQEEEYLDILARSLVLNKAAAQVANGTQQSTAPSSSLATQVNGQDETVAEEGSRVVGVISANNVLTLQDRLSASQDESVSIMGQMRASIARREGLLSRYKVSERL</sequence>
<dbReference type="Proteomes" id="UP000770661">
    <property type="component" value="Unassembled WGS sequence"/>
</dbReference>
<reference evidence="2" key="1">
    <citation type="submission" date="2020-07" db="EMBL/GenBank/DDBJ databases">
        <title>The High-quality genome of the commercially important snow crab, Chionoecetes opilio.</title>
        <authorList>
            <person name="Jeong J.-H."/>
            <person name="Ryu S."/>
        </authorList>
    </citation>
    <scope>NUCLEOTIDE SEQUENCE</scope>
    <source>
        <strain evidence="2">MADBK_172401_WGS</strain>
        <tissue evidence="2">Digestive gland</tissue>
    </source>
</reference>
<comment type="caution">
    <text evidence="2">The sequence shown here is derived from an EMBL/GenBank/DDBJ whole genome shotgun (WGS) entry which is preliminary data.</text>
</comment>
<feature type="region of interest" description="Disordered" evidence="1">
    <location>
        <begin position="65"/>
        <end position="97"/>
    </location>
</feature>
<keyword evidence="3" id="KW-1185">Reference proteome</keyword>
<evidence type="ECO:0000256" key="1">
    <source>
        <dbReference type="SAM" id="MobiDB-lite"/>
    </source>
</evidence>
<gene>
    <name evidence="2" type="ORF">GWK47_037834</name>
</gene>
<dbReference type="EMBL" id="JACEEZ010005160">
    <property type="protein sequence ID" value="KAG0725824.1"/>
    <property type="molecule type" value="Genomic_DNA"/>
</dbReference>
<feature type="compositionally biased region" description="Basic and acidic residues" evidence="1">
    <location>
        <begin position="129"/>
        <end position="139"/>
    </location>
</feature>
<accession>A0A8J5CYJ2</accession>
<dbReference type="OrthoDB" id="6356489at2759"/>
<evidence type="ECO:0000313" key="3">
    <source>
        <dbReference type="Proteomes" id="UP000770661"/>
    </source>
</evidence>
<feature type="compositionally biased region" description="Low complexity" evidence="1">
    <location>
        <begin position="144"/>
        <end position="164"/>
    </location>
</feature>
<feature type="region of interest" description="Disordered" evidence="1">
    <location>
        <begin position="116"/>
        <end position="174"/>
    </location>
</feature>
<protein>
    <submittedName>
        <fullName evidence="2">Uncharacterized protein</fullName>
    </submittedName>
</protein>
<evidence type="ECO:0000313" key="2">
    <source>
        <dbReference type="EMBL" id="KAG0725824.1"/>
    </source>
</evidence>
<dbReference type="AlphaFoldDB" id="A0A8J5CYJ2"/>
<feature type="region of interest" description="Disordered" evidence="1">
    <location>
        <begin position="329"/>
        <end position="349"/>
    </location>
</feature>
<proteinExistence type="predicted"/>
<feature type="compositionally biased region" description="Polar residues" evidence="1">
    <location>
        <begin position="329"/>
        <end position="348"/>
    </location>
</feature>